<gene>
    <name evidence="1" type="ORF">S03H2_60757</name>
</gene>
<organism evidence="1">
    <name type="scientific">marine sediment metagenome</name>
    <dbReference type="NCBI Taxonomy" id="412755"/>
    <lineage>
        <taxon>unclassified sequences</taxon>
        <taxon>metagenomes</taxon>
        <taxon>ecological metagenomes</taxon>
    </lineage>
</organism>
<reference evidence="1" key="1">
    <citation type="journal article" date="2014" name="Front. Microbiol.">
        <title>High frequency of phylogenetically diverse reductive dehalogenase-homologous genes in deep subseafloor sedimentary metagenomes.</title>
        <authorList>
            <person name="Kawai M."/>
            <person name="Futagami T."/>
            <person name="Toyoda A."/>
            <person name="Takaki Y."/>
            <person name="Nishi S."/>
            <person name="Hori S."/>
            <person name="Arai W."/>
            <person name="Tsubouchi T."/>
            <person name="Morono Y."/>
            <person name="Uchiyama I."/>
            <person name="Ito T."/>
            <person name="Fujiyama A."/>
            <person name="Inagaki F."/>
            <person name="Takami H."/>
        </authorList>
    </citation>
    <scope>NUCLEOTIDE SEQUENCE</scope>
    <source>
        <strain evidence="1">Expedition CK06-06</strain>
    </source>
</reference>
<dbReference type="AlphaFoldDB" id="X1JJ49"/>
<feature type="non-terminal residue" evidence="1">
    <location>
        <position position="1"/>
    </location>
</feature>
<comment type="caution">
    <text evidence="1">The sequence shown here is derived from an EMBL/GenBank/DDBJ whole genome shotgun (WGS) entry which is preliminary data.</text>
</comment>
<sequence>DSELCFKKKYFVPALQQLLVSYPGPPPPN</sequence>
<protein>
    <submittedName>
        <fullName evidence="1">Uncharacterized protein</fullName>
    </submittedName>
</protein>
<dbReference type="EMBL" id="BARU01039176">
    <property type="protein sequence ID" value="GAH78319.1"/>
    <property type="molecule type" value="Genomic_DNA"/>
</dbReference>
<accession>X1JJ49</accession>
<proteinExistence type="predicted"/>
<evidence type="ECO:0000313" key="1">
    <source>
        <dbReference type="EMBL" id="GAH78319.1"/>
    </source>
</evidence>
<name>X1JJ49_9ZZZZ</name>